<dbReference type="PANTHER" id="PTHR46233">
    <property type="entry name" value="HYDROXYACYLGLUTATHIONE HYDROLASE GLOC"/>
    <property type="match status" value="1"/>
</dbReference>
<dbReference type="SUPFAM" id="SSF56281">
    <property type="entry name" value="Metallo-hydrolase/oxidoreductase"/>
    <property type="match status" value="1"/>
</dbReference>
<accession>A0A1X0FKC6</accession>
<reference evidence="7 8" key="1">
    <citation type="submission" date="2017-02" db="EMBL/GenBank/DDBJ databases">
        <title>The new phylogeny of genus Mycobacterium.</title>
        <authorList>
            <person name="Tortoli E."/>
            <person name="Trovato A."/>
            <person name="Cirillo D.M."/>
        </authorList>
    </citation>
    <scope>NUCLEOTIDE SEQUENCE [LARGE SCALE GENOMIC DNA]</scope>
    <source>
        <strain evidence="7 8">DSM 45255</strain>
    </source>
</reference>
<evidence type="ECO:0000313" key="6">
    <source>
        <dbReference type="EMBL" id="BBY36629.1"/>
    </source>
</evidence>
<dbReference type="InterPro" id="IPR001279">
    <property type="entry name" value="Metallo-B-lactamas"/>
</dbReference>
<dbReference type="Gene3D" id="3.60.15.10">
    <property type="entry name" value="Ribonuclease Z/Hydroxyacylglutathione hydrolase-like"/>
    <property type="match status" value="1"/>
</dbReference>
<dbReference type="Proteomes" id="UP000465812">
    <property type="component" value="Chromosome"/>
</dbReference>
<evidence type="ECO:0000256" key="2">
    <source>
        <dbReference type="ARBA" id="ARBA00022723"/>
    </source>
</evidence>
<feature type="domain" description="Metallo-beta-lactamase" evidence="5">
    <location>
        <begin position="17"/>
        <end position="195"/>
    </location>
</feature>
<dbReference type="EMBL" id="MVHW01000027">
    <property type="protein sequence ID" value="ORB01918.1"/>
    <property type="molecule type" value="Genomic_DNA"/>
</dbReference>
<evidence type="ECO:0000256" key="4">
    <source>
        <dbReference type="ARBA" id="ARBA00022833"/>
    </source>
</evidence>
<evidence type="ECO:0000256" key="3">
    <source>
        <dbReference type="ARBA" id="ARBA00022801"/>
    </source>
</evidence>
<dbReference type="Pfam" id="PF00753">
    <property type="entry name" value="Lactamase_B"/>
    <property type="match status" value="1"/>
</dbReference>
<dbReference type="STRING" id="560555.BST30_20355"/>
<proteinExistence type="predicted"/>
<dbReference type="InterPro" id="IPR051453">
    <property type="entry name" value="MBL_Glyoxalase_II"/>
</dbReference>
<keyword evidence="2" id="KW-0479">Metal-binding</keyword>
<evidence type="ECO:0000313" key="8">
    <source>
        <dbReference type="Proteomes" id="UP000192760"/>
    </source>
</evidence>
<reference evidence="6" key="3">
    <citation type="submission" date="2020-02" db="EMBL/GenBank/DDBJ databases">
        <authorList>
            <person name="Matsumoto Y."/>
            <person name="Motooka D."/>
            <person name="Nakamura S."/>
        </authorList>
    </citation>
    <scope>NUCLEOTIDE SEQUENCE</scope>
    <source>
        <strain evidence="6">JCM 18113</strain>
    </source>
</reference>
<name>A0A1X0FKC6_MYCNT</name>
<protein>
    <submittedName>
        <fullName evidence="6">MBL fold hydrolase</fullName>
    </submittedName>
</protein>
<dbReference type="CDD" id="cd06262">
    <property type="entry name" value="metallo-hydrolase-like_MBL-fold"/>
    <property type="match status" value="1"/>
</dbReference>
<dbReference type="EMBL" id="AP022590">
    <property type="protein sequence ID" value="BBY36629.1"/>
    <property type="molecule type" value="Genomic_DNA"/>
</dbReference>
<evidence type="ECO:0000313" key="9">
    <source>
        <dbReference type="Proteomes" id="UP000465812"/>
    </source>
</evidence>
<dbReference type="InterPro" id="IPR036866">
    <property type="entry name" value="RibonucZ/Hydroxyglut_hydro"/>
</dbReference>
<dbReference type="RefSeq" id="WP_158086099.1">
    <property type="nucleotide sequence ID" value="NZ_AP022590.1"/>
</dbReference>
<organism evidence="7 8">
    <name type="scientific">Mycobacterium mantenii</name>
    <dbReference type="NCBI Taxonomy" id="560555"/>
    <lineage>
        <taxon>Bacteria</taxon>
        <taxon>Bacillati</taxon>
        <taxon>Actinomycetota</taxon>
        <taxon>Actinomycetes</taxon>
        <taxon>Mycobacteriales</taxon>
        <taxon>Mycobacteriaceae</taxon>
        <taxon>Mycobacterium</taxon>
        <taxon>Mycobacterium avium complex (MAC)</taxon>
    </lineage>
</organism>
<comment type="cofactor">
    <cofactor evidence="1">
        <name>Zn(2+)</name>
        <dbReference type="ChEBI" id="CHEBI:29105"/>
    </cofactor>
</comment>
<dbReference type="SMART" id="SM00849">
    <property type="entry name" value="Lactamase_B"/>
    <property type="match status" value="1"/>
</dbReference>
<dbReference type="GO" id="GO:0046872">
    <property type="term" value="F:metal ion binding"/>
    <property type="evidence" value="ECO:0007669"/>
    <property type="project" value="UniProtKB-KW"/>
</dbReference>
<dbReference type="AlphaFoldDB" id="A0A1X0FKC6"/>
<evidence type="ECO:0000259" key="5">
    <source>
        <dbReference type="SMART" id="SM00849"/>
    </source>
</evidence>
<evidence type="ECO:0000256" key="1">
    <source>
        <dbReference type="ARBA" id="ARBA00001947"/>
    </source>
</evidence>
<gene>
    <name evidence="7" type="ORF">BST30_20355</name>
    <name evidence="6" type="ORF">MMAN_07630</name>
</gene>
<reference evidence="6 9" key="2">
    <citation type="journal article" date="2019" name="Emerg. Microbes Infect.">
        <title>Comprehensive subspecies identification of 175 nontuberculous mycobacteria species based on 7547 genomic profiles.</title>
        <authorList>
            <person name="Matsumoto Y."/>
            <person name="Kinjo T."/>
            <person name="Motooka D."/>
            <person name="Nabeya D."/>
            <person name="Jung N."/>
            <person name="Uechi K."/>
            <person name="Horii T."/>
            <person name="Iida T."/>
            <person name="Fujita J."/>
            <person name="Nakamura S."/>
        </authorList>
    </citation>
    <scope>NUCLEOTIDE SEQUENCE [LARGE SCALE GENOMIC DNA]</scope>
    <source>
        <strain evidence="6 9">JCM 18113</strain>
    </source>
</reference>
<evidence type="ECO:0000313" key="7">
    <source>
        <dbReference type="EMBL" id="ORB01918.1"/>
    </source>
</evidence>
<dbReference type="Proteomes" id="UP000192760">
    <property type="component" value="Unassembled WGS sequence"/>
</dbReference>
<keyword evidence="3 6" id="KW-0378">Hydrolase</keyword>
<dbReference type="GO" id="GO:0016787">
    <property type="term" value="F:hydrolase activity"/>
    <property type="evidence" value="ECO:0007669"/>
    <property type="project" value="UniProtKB-KW"/>
</dbReference>
<dbReference type="PANTHER" id="PTHR46233:SF3">
    <property type="entry name" value="HYDROXYACYLGLUTATHIONE HYDROLASE GLOC"/>
    <property type="match status" value="1"/>
</dbReference>
<keyword evidence="4" id="KW-0862">Zinc</keyword>
<sequence length="219" mass="23717">MTIDTDTLRVVANQGFPSNTYLLASGTPGHCVVVDPGLDSASLKQMLNDAGWVPEAVLCTHGHFDHVGGAAELQSHHHIPVYLHAADVKAAKMSNFLMAAFKVEQRIKLPEFQLLEGEDSRLECAGRSFLFHSAPGHTPGSAVIEVDGFLFSGDSLYAKRVGLSQLPGEDSPTLRRSLRRLFSRVGGEVLVLPGHGGSATLKNIRENNHPLREFMAEPD</sequence>
<keyword evidence="9" id="KW-1185">Reference proteome</keyword>